<reference evidence="9 10" key="1">
    <citation type="journal article" date="2024" name="Nat. Commun.">
        <title>Phylogenomics reveals the evolutionary origins of lichenization in chlorophyte algae.</title>
        <authorList>
            <person name="Puginier C."/>
            <person name="Libourel C."/>
            <person name="Otte J."/>
            <person name="Skaloud P."/>
            <person name="Haon M."/>
            <person name="Grisel S."/>
            <person name="Petersen M."/>
            <person name="Berrin J.G."/>
            <person name="Delaux P.M."/>
            <person name="Dal Grande F."/>
            <person name="Keller J."/>
        </authorList>
    </citation>
    <scope>NUCLEOTIDE SEQUENCE [LARGE SCALE GENOMIC DNA]</scope>
    <source>
        <strain evidence="9 10">SAG 2145</strain>
    </source>
</reference>
<comment type="caution">
    <text evidence="9">The sequence shown here is derived from an EMBL/GenBank/DDBJ whole genome shotgun (WGS) entry which is preliminary data.</text>
</comment>
<proteinExistence type="predicted"/>
<name>A0AAW1S694_9CHLO</name>
<dbReference type="InterPro" id="IPR036259">
    <property type="entry name" value="MFS_trans_sf"/>
</dbReference>
<evidence type="ECO:0000256" key="5">
    <source>
        <dbReference type="ARBA" id="ARBA00023136"/>
    </source>
</evidence>
<feature type="signal peptide" evidence="8">
    <location>
        <begin position="1"/>
        <end position="21"/>
    </location>
</feature>
<accession>A0AAW1S694</accession>
<feature type="transmembrane region" description="Helical" evidence="7">
    <location>
        <begin position="523"/>
        <end position="545"/>
    </location>
</feature>
<dbReference type="SUPFAM" id="SSF103473">
    <property type="entry name" value="MFS general substrate transporter"/>
    <property type="match status" value="1"/>
</dbReference>
<dbReference type="GO" id="GO:0022857">
    <property type="term" value="F:transmembrane transporter activity"/>
    <property type="evidence" value="ECO:0007669"/>
    <property type="project" value="InterPro"/>
</dbReference>
<protein>
    <recommendedName>
        <fullName evidence="11">Major facilitator superfamily (MFS) profile domain-containing protein</fullName>
    </recommendedName>
</protein>
<evidence type="ECO:0000256" key="3">
    <source>
        <dbReference type="ARBA" id="ARBA00022692"/>
    </source>
</evidence>
<sequence>MLTRNQTIALWLCLLNEATQIELPFVIAVFMVRHWLGANANQEDVVGRMTGLLAATFPAAQFVSAIGWGRVSDGCGRKPLIVMSNVSSMLAAVGFGLAPTWGLAMTARMLGGLFNCTFLNVKAMLGELCEPSEQGRTMSTMGATWGCAAVIAPVIGGFLAEPCTQYGPWVPFCSRGALLNRQPFLLPCLAAAILSCLALFCSTLLLQETLPSIVARRQMKGLLPQPAHDQVLAKSGFLIPGHLELTVLPEAQRPGLRSPSGASPGHVVVTSEFVEDPENMENAALLANMQQPLRRTQPAPKASSSPLKPMHDNAAELSASAKDVDHVADHTTKALQANVLDGNEVHLPGGDLVRQALQGQAETPLDTRVHAALGPAGFIPPADLHPASINPPSKLPPAAAPVSTLPSERDNDAHGTGLHSHAATAAGMASQGNEDDDSHGQDPEQQALLAADSPGTGSTDVSSSKAAADGLVKHRWHRDRQVQLTLAGYTSICFVYILFDEMVPMYSSAPHQAGGLGLKPSQLALPLMASGPIMFVWSIWGYPFLEAWLGGVTPTMRWNLAAAAVLTPLVPTASAFVPFGTTAVLLCLAVTLSFCRMIGNNMFSCASGLINLAAPKAQLGIVNAVGSLLAAGVRSVGPALGGLVWGSSIAIPAHQYTVFCAMSLGLLSILLIYARVRI</sequence>
<dbReference type="Proteomes" id="UP001438707">
    <property type="component" value="Unassembled WGS sequence"/>
</dbReference>
<keyword evidence="5 7" id="KW-0472">Membrane</keyword>
<evidence type="ECO:0000256" key="1">
    <source>
        <dbReference type="ARBA" id="ARBA00004141"/>
    </source>
</evidence>
<evidence type="ECO:0000256" key="8">
    <source>
        <dbReference type="SAM" id="SignalP"/>
    </source>
</evidence>
<keyword evidence="4 7" id="KW-1133">Transmembrane helix</keyword>
<feature type="chain" id="PRO_5043665552" description="Major facilitator superfamily (MFS) profile domain-containing protein" evidence="8">
    <location>
        <begin position="22"/>
        <end position="678"/>
    </location>
</feature>
<evidence type="ECO:0008006" key="11">
    <source>
        <dbReference type="Google" id="ProtNLM"/>
    </source>
</evidence>
<feature type="transmembrane region" description="Helical" evidence="7">
    <location>
        <begin position="619"/>
        <end position="636"/>
    </location>
</feature>
<evidence type="ECO:0000256" key="7">
    <source>
        <dbReference type="SAM" id="Phobius"/>
    </source>
</evidence>
<dbReference type="GO" id="GO:0016020">
    <property type="term" value="C:membrane"/>
    <property type="evidence" value="ECO:0007669"/>
    <property type="project" value="UniProtKB-SubCell"/>
</dbReference>
<dbReference type="EMBL" id="JALJOS010000003">
    <property type="protein sequence ID" value="KAK9841370.1"/>
    <property type="molecule type" value="Genomic_DNA"/>
</dbReference>
<dbReference type="Gene3D" id="1.20.1250.20">
    <property type="entry name" value="MFS general substrate transporter like domains"/>
    <property type="match status" value="1"/>
</dbReference>
<feature type="transmembrane region" description="Helical" evidence="7">
    <location>
        <begin position="482"/>
        <end position="499"/>
    </location>
</feature>
<gene>
    <name evidence="9" type="ORF">WJX74_004626</name>
</gene>
<dbReference type="PANTHER" id="PTHR23504:SF117">
    <property type="entry name" value="MAJOR FACILITATOR SUPERFAMILY PROTEIN"/>
    <property type="match status" value="1"/>
</dbReference>
<evidence type="ECO:0000256" key="4">
    <source>
        <dbReference type="ARBA" id="ARBA00022989"/>
    </source>
</evidence>
<feature type="transmembrane region" description="Helical" evidence="7">
    <location>
        <begin position="656"/>
        <end position="674"/>
    </location>
</feature>
<organism evidence="9 10">
    <name type="scientific">Apatococcus lobatus</name>
    <dbReference type="NCBI Taxonomy" id="904363"/>
    <lineage>
        <taxon>Eukaryota</taxon>
        <taxon>Viridiplantae</taxon>
        <taxon>Chlorophyta</taxon>
        <taxon>core chlorophytes</taxon>
        <taxon>Trebouxiophyceae</taxon>
        <taxon>Chlorellales</taxon>
        <taxon>Chlorellaceae</taxon>
        <taxon>Apatococcus</taxon>
    </lineage>
</organism>
<feature type="region of interest" description="Disordered" evidence="6">
    <location>
        <begin position="383"/>
        <end position="444"/>
    </location>
</feature>
<feature type="transmembrane region" description="Helical" evidence="7">
    <location>
        <begin position="557"/>
        <end position="577"/>
    </location>
</feature>
<evidence type="ECO:0000256" key="6">
    <source>
        <dbReference type="SAM" id="MobiDB-lite"/>
    </source>
</evidence>
<dbReference type="Pfam" id="PF07690">
    <property type="entry name" value="MFS_1"/>
    <property type="match status" value="1"/>
</dbReference>
<feature type="transmembrane region" description="Helical" evidence="7">
    <location>
        <begin position="184"/>
        <end position="206"/>
    </location>
</feature>
<feature type="transmembrane region" description="Helical" evidence="7">
    <location>
        <begin position="80"/>
        <end position="97"/>
    </location>
</feature>
<evidence type="ECO:0000313" key="9">
    <source>
        <dbReference type="EMBL" id="KAK9841370.1"/>
    </source>
</evidence>
<comment type="subcellular location">
    <subcellularLocation>
        <location evidence="1">Membrane</location>
        <topology evidence="1">Multi-pass membrane protein</topology>
    </subcellularLocation>
</comment>
<keyword evidence="8" id="KW-0732">Signal</keyword>
<evidence type="ECO:0000256" key="2">
    <source>
        <dbReference type="ARBA" id="ARBA00022448"/>
    </source>
</evidence>
<keyword evidence="2" id="KW-0813">Transport</keyword>
<dbReference type="AlphaFoldDB" id="A0AAW1S694"/>
<feature type="transmembrane region" description="Helical" evidence="7">
    <location>
        <begin position="49"/>
        <end position="68"/>
    </location>
</feature>
<dbReference type="PANTHER" id="PTHR23504">
    <property type="entry name" value="MAJOR FACILITATOR SUPERFAMILY DOMAIN-CONTAINING PROTEIN 10"/>
    <property type="match status" value="1"/>
</dbReference>
<keyword evidence="3 7" id="KW-0812">Transmembrane</keyword>
<keyword evidence="10" id="KW-1185">Reference proteome</keyword>
<evidence type="ECO:0000313" key="10">
    <source>
        <dbReference type="Proteomes" id="UP001438707"/>
    </source>
</evidence>
<dbReference type="InterPro" id="IPR011701">
    <property type="entry name" value="MFS"/>
</dbReference>